<dbReference type="HOGENOM" id="CLU_012062_16_4_7"/>
<dbReference type="AlphaFoldDB" id="A0A076F9N7"/>
<dbReference type="eggNOG" id="COG0652">
    <property type="taxonomic scope" value="Bacteria"/>
</dbReference>
<comment type="function">
    <text evidence="1 5">PPIases accelerate the folding of proteins. It catalyzes the cis-trans isomerization of proline imidic peptide bonds in oligopeptides.</text>
</comment>
<evidence type="ECO:0000313" key="7">
    <source>
        <dbReference type="EMBL" id="AII14398.1"/>
    </source>
</evidence>
<keyword evidence="3 5" id="KW-0697">Rotamase</keyword>
<dbReference type="GO" id="GO:0003755">
    <property type="term" value="F:peptidyl-prolyl cis-trans isomerase activity"/>
    <property type="evidence" value="ECO:0007669"/>
    <property type="project" value="UniProtKB-UniRule"/>
</dbReference>
<dbReference type="InterPro" id="IPR020892">
    <property type="entry name" value="Cyclophilin-type_PPIase_CS"/>
</dbReference>
<comment type="catalytic activity">
    <reaction evidence="5">
        <text>[protein]-peptidylproline (omega=180) = [protein]-peptidylproline (omega=0)</text>
        <dbReference type="Rhea" id="RHEA:16237"/>
        <dbReference type="Rhea" id="RHEA-COMP:10747"/>
        <dbReference type="Rhea" id="RHEA-COMP:10748"/>
        <dbReference type="ChEBI" id="CHEBI:83833"/>
        <dbReference type="ChEBI" id="CHEBI:83834"/>
        <dbReference type="EC" id="5.2.1.8"/>
    </reaction>
</comment>
<dbReference type="InterPro" id="IPR002130">
    <property type="entry name" value="Cyclophilin-type_PPIase_dom"/>
</dbReference>
<evidence type="ECO:0000256" key="1">
    <source>
        <dbReference type="ARBA" id="ARBA00002388"/>
    </source>
</evidence>
<dbReference type="PIRSF" id="PIRSF001467">
    <property type="entry name" value="Peptidylpro_ismrse"/>
    <property type="match status" value="1"/>
</dbReference>
<dbReference type="RefSeq" id="WP_038453428.1">
    <property type="nucleotide sequence ID" value="NZ_CP009043.1"/>
</dbReference>
<dbReference type="CDD" id="cd00317">
    <property type="entry name" value="cyclophilin"/>
    <property type="match status" value="1"/>
</dbReference>
<evidence type="ECO:0000256" key="4">
    <source>
        <dbReference type="ARBA" id="ARBA00023235"/>
    </source>
</evidence>
<evidence type="ECO:0000259" key="6">
    <source>
        <dbReference type="PROSITE" id="PS50072"/>
    </source>
</evidence>
<dbReference type="PANTHER" id="PTHR45625:SF4">
    <property type="entry name" value="PEPTIDYLPROLYL ISOMERASE DOMAIN AND WD REPEAT-CONTAINING PROTEIN 1"/>
    <property type="match status" value="1"/>
</dbReference>
<evidence type="ECO:0000256" key="3">
    <source>
        <dbReference type="ARBA" id="ARBA00023110"/>
    </source>
</evidence>
<gene>
    <name evidence="7" type="primary">ppiB</name>
    <name evidence="7" type="ORF">CIG1485E_0533</name>
</gene>
<dbReference type="Pfam" id="PF00160">
    <property type="entry name" value="Pro_isomerase"/>
    <property type="match status" value="1"/>
</dbReference>
<dbReference type="STRING" id="1244531.CIG2463D_0533"/>
<dbReference type="Gene3D" id="2.40.100.10">
    <property type="entry name" value="Cyclophilin-like"/>
    <property type="match status" value="1"/>
</dbReference>
<protein>
    <recommendedName>
        <fullName evidence="5">Peptidyl-prolyl cis-trans isomerase</fullName>
        <shortName evidence="5">PPIase</shortName>
        <ecNumber evidence="5">5.2.1.8</ecNumber>
    </recommendedName>
</protein>
<keyword evidence="4 5" id="KW-0413">Isomerase</keyword>
<accession>A0A076F9N7</accession>
<dbReference type="PROSITE" id="PS00170">
    <property type="entry name" value="CSA_PPIASE_1"/>
    <property type="match status" value="1"/>
</dbReference>
<sequence length="164" mass="18116">MRNDELKVYDIDQNELAKLKFAVIKTDKGDMVAKLFGDDTPQAVMNFATLAKDGFYDGLNFHRVIPNFVIQGGCPFGTGTGGPGWRIKCECVGQKHRHLRGSLSMAHAGRDTGGSQFFVCHSPQPHLDGVHTVFGELVDDESKKVLDAIRQGDKIQTIEIKENL</sequence>
<dbReference type="PANTHER" id="PTHR45625">
    <property type="entry name" value="PEPTIDYL-PROLYL CIS-TRANS ISOMERASE-RELATED"/>
    <property type="match status" value="1"/>
</dbReference>
<feature type="domain" description="PPIase cyclophilin-type" evidence="6">
    <location>
        <begin position="18"/>
        <end position="151"/>
    </location>
</feature>
<dbReference type="InterPro" id="IPR024936">
    <property type="entry name" value="Cyclophilin-type_PPIase"/>
</dbReference>
<dbReference type="EC" id="5.2.1.8" evidence="5"/>
<dbReference type="PROSITE" id="PS50072">
    <property type="entry name" value="CSA_PPIASE_2"/>
    <property type="match status" value="1"/>
</dbReference>
<evidence type="ECO:0000313" key="8">
    <source>
        <dbReference type="Proteomes" id="UP000028486"/>
    </source>
</evidence>
<comment type="similarity">
    <text evidence="2 5">Belongs to the cyclophilin-type PPIase family.</text>
</comment>
<evidence type="ECO:0000256" key="2">
    <source>
        <dbReference type="ARBA" id="ARBA00007365"/>
    </source>
</evidence>
<dbReference type="GO" id="GO:0006457">
    <property type="term" value="P:protein folding"/>
    <property type="evidence" value="ECO:0007669"/>
    <property type="project" value="InterPro"/>
</dbReference>
<dbReference type="SUPFAM" id="SSF50891">
    <property type="entry name" value="Cyclophilin-like"/>
    <property type="match status" value="1"/>
</dbReference>
<dbReference type="InterPro" id="IPR044666">
    <property type="entry name" value="Cyclophilin_A-like"/>
</dbReference>
<evidence type="ECO:0000256" key="5">
    <source>
        <dbReference type="RuleBase" id="RU363019"/>
    </source>
</evidence>
<dbReference type="PRINTS" id="PR00153">
    <property type="entry name" value="CSAPPISMRASE"/>
</dbReference>
<dbReference type="InterPro" id="IPR029000">
    <property type="entry name" value="Cyclophilin-like_dom_sf"/>
</dbReference>
<organism evidence="7 8">
    <name type="scientific">Campylobacter iguaniorum</name>
    <dbReference type="NCBI Taxonomy" id="1244531"/>
    <lineage>
        <taxon>Bacteria</taxon>
        <taxon>Pseudomonadati</taxon>
        <taxon>Campylobacterota</taxon>
        <taxon>Epsilonproteobacteria</taxon>
        <taxon>Campylobacterales</taxon>
        <taxon>Campylobacteraceae</taxon>
        <taxon>Campylobacter</taxon>
    </lineage>
</organism>
<dbReference type="EMBL" id="CP009043">
    <property type="protein sequence ID" value="AII14398.1"/>
    <property type="molecule type" value="Genomic_DNA"/>
</dbReference>
<dbReference type="PATRIC" id="fig|1244531.5.peg.543"/>
<dbReference type="Proteomes" id="UP000028486">
    <property type="component" value="Chromosome"/>
</dbReference>
<name>A0A076F9N7_9BACT</name>
<proteinExistence type="inferred from homology"/>
<dbReference type="OrthoDB" id="9807797at2"/>
<reference evidence="8" key="1">
    <citation type="journal article" date="2014" name="Genome Announc.">
        <title>Complete Genome Sequence of Campylobacter iguaniorum Strain 1485ET, Isolated from a Bearded Dragon (Pogona vitticeps).</title>
        <authorList>
            <person name="Gilbert M.J."/>
            <person name="Miller W.G."/>
            <person name="Yee E."/>
            <person name="Kik M."/>
            <person name="Wagenaar J.A."/>
            <person name="Duim B."/>
        </authorList>
    </citation>
    <scope>NUCLEOTIDE SEQUENCE [LARGE SCALE GENOMIC DNA]</scope>
    <source>
        <strain evidence="8">1485E</strain>
    </source>
</reference>
<keyword evidence="8" id="KW-1185">Reference proteome</keyword>
<dbReference type="KEGG" id="caj:CIG1485E_0533"/>